<accession>A0A4C1TCU7</accession>
<gene>
    <name evidence="2" type="ORF">EVAR_6042_1</name>
</gene>
<evidence type="ECO:0000256" key="1">
    <source>
        <dbReference type="SAM" id="MobiDB-lite"/>
    </source>
</evidence>
<evidence type="ECO:0000313" key="2">
    <source>
        <dbReference type="EMBL" id="GBP11227.1"/>
    </source>
</evidence>
<evidence type="ECO:0000313" key="3">
    <source>
        <dbReference type="Proteomes" id="UP000299102"/>
    </source>
</evidence>
<keyword evidence="3" id="KW-1185">Reference proteome</keyword>
<protein>
    <submittedName>
        <fullName evidence="2">Uncharacterized protein</fullName>
    </submittedName>
</protein>
<sequence length="102" mass="11141">MERARLKVLQQDKIQNKETREKAKDRRPLREKGRLGAITSETSLFRYGRTLSRRIDVVSEHSSYSVPSPQVAGGGAGAGVRARGDGERAIWAAPKSGVQGPP</sequence>
<organism evidence="2 3">
    <name type="scientific">Eumeta variegata</name>
    <name type="common">Bagworm moth</name>
    <name type="synonym">Eumeta japonica</name>
    <dbReference type="NCBI Taxonomy" id="151549"/>
    <lineage>
        <taxon>Eukaryota</taxon>
        <taxon>Metazoa</taxon>
        <taxon>Ecdysozoa</taxon>
        <taxon>Arthropoda</taxon>
        <taxon>Hexapoda</taxon>
        <taxon>Insecta</taxon>
        <taxon>Pterygota</taxon>
        <taxon>Neoptera</taxon>
        <taxon>Endopterygota</taxon>
        <taxon>Lepidoptera</taxon>
        <taxon>Glossata</taxon>
        <taxon>Ditrysia</taxon>
        <taxon>Tineoidea</taxon>
        <taxon>Psychidae</taxon>
        <taxon>Oiketicinae</taxon>
        <taxon>Eumeta</taxon>
    </lineage>
</organism>
<proteinExistence type="predicted"/>
<name>A0A4C1TCU7_EUMVA</name>
<feature type="compositionally biased region" description="Basic and acidic residues" evidence="1">
    <location>
        <begin position="14"/>
        <end position="29"/>
    </location>
</feature>
<dbReference type="AlphaFoldDB" id="A0A4C1TCU7"/>
<comment type="caution">
    <text evidence="2">The sequence shown here is derived from an EMBL/GenBank/DDBJ whole genome shotgun (WGS) entry which is preliminary data.</text>
</comment>
<dbReference type="Proteomes" id="UP000299102">
    <property type="component" value="Unassembled WGS sequence"/>
</dbReference>
<feature type="region of interest" description="Disordered" evidence="1">
    <location>
        <begin position="1"/>
        <end position="29"/>
    </location>
</feature>
<feature type="region of interest" description="Disordered" evidence="1">
    <location>
        <begin position="62"/>
        <end position="102"/>
    </location>
</feature>
<dbReference type="EMBL" id="BGZK01000045">
    <property type="protein sequence ID" value="GBP11227.1"/>
    <property type="molecule type" value="Genomic_DNA"/>
</dbReference>
<reference evidence="2 3" key="1">
    <citation type="journal article" date="2019" name="Commun. Biol.">
        <title>The bagworm genome reveals a unique fibroin gene that provides high tensile strength.</title>
        <authorList>
            <person name="Kono N."/>
            <person name="Nakamura H."/>
            <person name="Ohtoshi R."/>
            <person name="Tomita M."/>
            <person name="Numata K."/>
            <person name="Arakawa K."/>
        </authorList>
    </citation>
    <scope>NUCLEOTIDE SEQUENCE [LARGE SCALE GENOMIC DNA]</scope>
</reference>